<proteinExistence type="predicted"/>
<keyword evidence="2" id="KW-1185">Reference proteome</keyword>
<evidence type="ECO:0000313" key="2">
    <source>
        <dbReference type="Proteomes" id="UP001218218"/>
    </source>
</evidence>
<dbReference type="AlphaFoldDB" id="A0AAD7AG85"/>
<comment type="caution">
    <text evidence="1">The sequence shown here is derived from an EMBL/GenBank/DDBJ whole genome shotgun (WGS) entry which is preliminary data.</text>
</comment>
<feature type="non-terminal residue" evidence="1">
    <location>
        <position position="1"/>
    </location>
</feature>
<dbReference type="EMBL" id="JARIHO010000008">
    <property type="protein sequence ID" value="KAJ7356963.1"/>
    <property type="molecule type" value="Genomic_DNA"/>
</dbReference>
<organism evidence="1 2">
    <name type="scientific">Mycena albidolilacea</name>
    <dbReference type="NCBI Taxonomy" id="1033008"/>
    <lineage>
        <taxon>Eukaryota</taxon>
        <taxon>Fungi</taxon>
        <taxon>Dikarya</taxon>
        <taxon>Basidiomycota</taxon>
        <taxon>Agaricomycotina</taxon>
        <taxon>Agaricomycetes</taxon>
        <taxon>Agaricomycetidae</taxon>
        <taxon>Agaricales</taxon>
        <taxon>Marasmiineae</taxon>
        <taxon>Mycenaceae</taxon>
        <taxon>Mycena</taxon>
    </lineage>
</organism>
<dbReference type="Proteomes" id="UP001218218">
    <property type="component" value="Unassembled WGS sequence"/>
</dbReference>
<protein>
    <submittedName>
        <fullName evidence="1">Uncharacterized protein</fullName>
    </submittedName>
</protein>
<sequence length="86" mass="9550">HPGVMTQVGYDAGPCDTQIFGLAKSYNKVLDSARMVQHDRDVISAMSLTWSVCRSFLPMNLISKINGYLDNARMPTMATWNVEPGE</sequence>
<evidence type="ECO:0000313" key="1">
    <source>
        <dbReference type="EMBL" id="KAJ7356963.1"/>
    </source>
</evidence>
<feature type="non-terminal residue" evidence="1">
    <location>
        <position position="86"/>
    </location>
</feature>
<gene>
    <name evidence="1" type="ORF">DFH08DRAFT_662221</name>
</gene>
<reference evidence="1" key="1">
    <citation type="submission" date="2023-03" db="EMBL/GenBank/DDBJ databases">
        <title>Massive genome expansion in bonnet fungi (Mycena s.s.) driven by repeated elements and novel gene families across ecological guilds.</title>
        <authorList>
            <consortium name="Lawrence Berkeley National Laboratory"/>
            <person name="Harder C.B."/>
            <person name="Miyauchi S."/>
            <person name="Viragh M."/>
            <person name="Kuo A."/>
            <person name="Thoen E."/>
            <person name="Andreopoulos B."/>
            <person name="Lu D."/>
            <person name="Skrede I."/>
            <person name="Drula E."/>
            <person name="Henrissat B."/>
            <person name="Morin E."/>
            <person name="Kohler A."/>
            <person name="Barry K."/>
            <person name="LaButti K."/>
            <person name="Morin E."/>
            <person name="Salamov A."/>
            <person name="Lipzen A."/>
            <person name="Mereny Z."/>
            <person name="Hegedus B."/>
            <person name="Baldrian P."/>
            <person name="Stursova M."/>
            <person name="Weitz H."/>
            <person name="Taylor A."/>
            <person name="Grigoriev I.V."/>
            <person name="Nagy L.G."/>
            <person name="Martin F."/>
            <person name="Kauserud H."/>
        </authorList>
    </citation>
    <scope>NUCLEOTIDE SEQUENCE</scope>
    <source>
        <strain evidence="1">CBHHK002</strain>
    </source>
</reference>
<accession>A0AAD7AG85</accession>
<name>A0AAD7AG85_9AGAR</name>